<dbReference type="Proteomes" id="UP000251714">
    <property type="component" value="Unassembled WGS sequence"/>
</dbReference>
<organism evidence="1 2">
    <name type="scientific">Gibberella intermedia</name>
    <name type="common">Bulb rot disease fungus</name>
    <name type="synonym">Fusarium proliferatum</name>
    <dbReference type="NCBI Taxonomy" id="948311"/>
    <lineage>
        <taxon>Eukaryota</taxon>
        <taxon>Fungi</taxon>
        <taxon>Dikarya</taxon>
        <taxon>Ascomycota</taxon>
        <taxon>Pezizomycotina</taxon>
        <taxon>Sordariomycetes</taxon>
        <taxon>Hypocreomycetidae</taxon>
        <taxon>Hypocreales</taxon>
        <taxon>Nectriaceae</taxon>
        <taxon>Fusarium</taxon>
        <taxon>Fusarium fujikuroi species complex</taxon>
    </lineage>
</organism>
<dbReference type="AlphaFoldDB" id="A0A365NIV1"/>
<evidence type="ECO:0000313" key="1">
    <source>
        <dbReference type="EMBL" id="RBA20720.1"/>
    </source>
</evidence>
<evidence type="ECO:0000313" key="2">
    <source>
        <dbReference type="Proteomes" id="UP000251714"/>
    </source>
</evidence>
<gene>
    <name evidence="1" type="ORF">FPRO05_08167</name>
</gene>
<reference evidence="1 2" key="1">
    <citation type="submission" date="2017-12" db="EMBL/GenBank/DDBJ databases">
        <title>Genome sequence of the mycotoxigenic crop pathogen Fusarium proliferatum, strain ITEM 2341 from Date Palm.</title>
        <authorList>
            <person name="Almiman B.F."/>
            <person name="Shittu T.A."/>
            <person name="Muthumeenakshi S."/>
            <person name="Baroncelli R."/>
            <person name="Sreenivasaprasada S."/>
        </authorList>
    </citation>
    <scope>NUCLEOTIDE SEQUENCE [LARGE SCALE GENOMIC DNA]</scope>
    <source>
        <strain evidence="1 2">ITEM 2341</strain>
    </source>
</reference>
<comment type="caution">
    <text evidence="1">The sequence shown here is derived from an EMBL/GenBank/DDBJ whole genome shotgun (WGS) entry which is preliminary data.</text>
</comment>
<name>A0A365NIV1_GIBIN</name>
<proteinExistence type="predicted"/>
<accession>A0A365NIV1</accession>
<dbReference type="EMBL" id="PKMI01000008">
    <property type="protein sequence ID" value="RBA20720.1"/>
    <property type="molecule type" value="Genomic_DNA"/>
</dbReference>
<protein>
    <submittedName>
        <fullName evidence="1">Uncharacterized protein</fullName>
    </submittedName>
</protein>
<sequence>MAMDTMYGHTQCHSHPIYHPPPTQMQGLARFKITKPSFHDRYECKPDNAPGGPVLYNLAISKMLYRGKDKYGWTFTFNLPSTGRPVPMTWRKGNSVAVDGMKASRLSDNNFKLLDPNGQLMAVFTSHTMSLRLSAVGTLQINIDLGPMSEYAVITTFLLIYEFQTREEDIRSSRISATGAAASSSCC</sequence>